<feature type="region of interest" description="Disordered" evidence="1">
    <location>
        <begin position="1"/>
        <end position="50"/>
    </location>
</feature>
<proteinExistence type="predicted"/>
<name>A0ABN8ZGL3_RANTA</name>
<protein>
    <submittedName>
        <fullName evidence="2">Uncharacterized protein</fullName>
    </submittedName>
</protein>
<gene>
    <name evidence="2" type="ORF">MRATA1EN1_LOCUS22004</name>
</gene>
<organism evidence="2 3">
    <name type="scientific">Rangifer tarandus platyrhynchus</name>
    <name type="common">Svalbard reindeer</name>
    <dbReference type="NCBI Taxonomy" id="3082113"/>
    <lineage>
        <taxon>Eukaryota</taxon>
        <taxon>Metazoa</taxon>
        <taxon>Chordata</taxon>
        <taxon>Craniata</taxon>
        <taxon>Vertebrata</taxon>
        <taxon>Euteleostomi</taxon>
        <taxon>Mammalia</taxon>
        <taxon>Eutheria</taxon>
        <taxon>Laurasiatheria</taxon>
        <taxon>Artiodactyla</taxon>
        <taxon>Ruminantia</taxon>
        <taxon>Pecora</taxon>
        <taxon>Cervidae</taxon>
        <taxon>Odocoileinae</taxon>
        <taxon>Rangifer</taxon>
    </lineage>
</organism>
<evidence type="ECO:0000313" key="2">
    <source>
        <dbReference type="EMBL" id="CAI9173042.1"/>
    </source>
</evidence>
<evidence type="ECO:0000313" key="3">
    <source>
        <dbReference type="Proteomes" id="UP001176941"/>
    </source>
</evidence>
<reference evidence="2" key="1">
    <citation type="submission" date="2023-04" db="EMBL/GenBank/DDBJ databases">
        <authorList>
            <consortium name="ELIXIR-Norway"/>
        </authorList>
    </citation>
    <scope>NUCLEOTIDE SEQUENCE [LARGE SCALE GENOMIC DNA]</scope>
</reference>
<feature type="compositionally biased region" description="Basic and acidic residues" evidence="1">
    <location>
        <begin position="12"/>
        <end position="32"/>
    </location>
</feature>
<sequence length="108" mass="11735">MATRSGSSLGKWDTRFHDDERVGRAKLEESHLPHHWAGPPPPTLTSGSGGVELLNTVKQESLGWSSPNSVVHQSSLSPSWSRPLKLWLPQVRGSPGSSNTSVQMNVQV</sequence>
<accession>A0ABN8ZGL3</accession>
<evidence type="ECO:0000256" key="1">
    <source>
        <dbReference type="SAM" id="MobiDB-lite"/>
    </source>
</evidence>
<dbReference type="Proteomes" id="UP001176941">
    <property type="component" value="Chromosome 33"/>
</dbReference>
<keyword evidence="3" id="KW-1185">Reference proteome</keyword>
<dbReference type="EMBL" id="OX459969">
    <property type="protein sequence ID" value="CAI9173042.1"/>
    <property type="molecule type" value="Genomic_DNA"/>
</dbReference>